<evidence type="ECO:0000256" key="1">
    <source>
        <dbReference type="SAM" id="MobiDB-lite"/>
    </source>
</evidence>
<feature type="region of interest" description="Disordered" evidence="1">
    <location>
        <begin position="51"/>
        <end position="108"/>
    </location>
</feature>
<dbReference type="InterPro" id="IPR021109">
    <property type="entry name" value="Peptidase_aspartic_dom_sf"/>
</dbReference>
<keyword evidence="3" id="KW-1185">Reference proteome</keyword>
<organism evidence="2 3">
    <name type="scientific">Brassica cretica</name>
    <name type="common">Mustard</name>
    <dbReference type="NCBI Taxonomy" id="69181"/>
    <lineage>
        <taxon>Eukaryota</taxon>
        <taxon>Viridiplantae</taxon>
        <taxon>Streptophyta</taxon>
        <taxon>Embryophyta</taxon>
        <taxon>Tracheophyta</taxon>
        <taxon>Spermatophyta</taxon>
        <taxon>Magnoliopsida</taxon>
        <taxon>eudicotyledons</taxon>
        <taxon>Gunneridae</taxon>
        <taxon>Pentapetalae</taxon>
        <taxon>rosids</taxon>
        <taxon>malvids</taxon>
        <taxon>Brassicales</taxon>
        <taxon>Brassicaceae</taxon>
        <taxon>Brassiceae</taxon>
        <taxon>Brassica</taxon>
    </lineage>
</organism>
<accession>A0ABQ7B5R4</accession>
<comment type="caution">
    <text evidence="2">The sequence shown here is derived from an EMBL/GenBank/DDBJ whole genome shotgun (WGS) entry which is preliminary data.</text>
</comment>
<gene>
    <name evidence="2" type="ORF">DY000_02039174</name>
</gene>
<name>A0ABQ7B5R4_BRACR</name>
<reference evidence="2 3" key="1">
    <citation type="journal article" date="2020" name="BMC Genomics">
        <title>Intraspecific diversification of the crop wild relative Brassica cretica Lam. using demographic model selection.</title>
        <authorList>
            <person name="Kioukis A."/>
            <person name="Michalopoulou V.A."/>
            <person name="Briers L."/>
            <person name="Pirintsos S."/>
            <person name="Studholme D.J."/>
            <person name="Pavlidis P."/>
            <person name="Sarris P.F."/>
        </authorList>
    </citation>
    <scope>NUCLEOTIDE SEQUENCE [LARGE SCALE GENOMIC DNA]</scope>
    <source>
        <strain evidence="3">cv. PFS-1207/04</strain>
    </source>
</reference>
<evidence type="ECO:0008006" key="4">
    <source>
        <dbReference type="Google" id="ProtNLM"/>
    </source>
</evidence>
<protein>
    <recommendedName>
        <fullName evidence="4">Aspartic peptidase DDI1-type domain-containing protein</fullName>
    </recommendedName>
</protein>
<proteinExistence type="predicted"/>
<evidence type="ECO:0000313" key="3">
    <source>
        <dbReference type="Proteomes" id="UP000266723"/>
    </source>
</evidence>
<dbReference type="PANTHER" id="PTHR33240:SF8">
    <property type="entry name" value="OS03G0439900 PROTEIN"/>
    <property type="match status" value="1"/>
</dbReference>
<feature type="compositionally biased region" description="Basic and acidic residues" evidence="1">
    <location>
        <begin position="74"/>
        <end position="90"/>
    </location>
</feature>
<evidence type="ECO:0000313" key="2">
    <source>
        <dbReference type="EMBL" id="KAF3527579.1"/>
    </source>
</evidence>
<dbReference type="Proteomes" id="UP000266723">
    <property type="component" value="Unassembled WGS sequence"/>
</dbReference>
<sequence>MSITRGKNSKERTITQSAQTRAELRVLGARLAAKLLAGELSEVTSVKDLIFETDRPPKPDRNLPAERSPQRNQSGDKRGRWPDDKGNDNNRRRKAESSANWPTRDDQNCSITFTKEEAGGIDQPHCDPLVIDLVIRDLEVGRVLIDTGSTVNVIFRDTLNRMSIKLGEVTPTPKPLTGFSGEVSMTLRSIQLPVMAKEITKIVDFAVVDHLAIYNVIMGTQWLNAMQAVPSTYHLGVKFPTPNGVVAIWGCQKQSRLCFLAVHKLRQMTTSATANRKRTKIDKSSTDNASIKDDLTSSADADASGVETQHEILILPVLLGFPGRVLADANLAVFVIHVSILVSLDLRKMNKHLVETFLAFRNSQGRSRDAKDDQEDSPGDEVLAIDQGTRGRMVKPWREADGGILILGFRSISFLYPRVFFYDRC</sequence>
<dbReference type="PANTHER" id="PTHR33240">
    <property type="entry name" value="OS08G0508500 PROTEIN"/>
    <property type="match status" value="1"/>
</dbReference>
<feature type="region of interest" description="Disordered" evidence="1">
    <location>
        <begin position="273"/>
        <end position="293"/>
    </location>
</feature>
<dbReference type="SUPFAM" id="SSF50630">
    <property type="entry name" value="Acid proteases"/>
    <property type="match status" value="1"/>
</dbReference>
<feature type="compositionally biased region" description="Basic and acidic residues" evidence="1">
    <location>
        <begin position="51"/>
        <end position="64"/>
    </location>
</feature>
<dbReference type="CDD" id="cd00303">
    <property type="entry name" value="retropepsin_like"/>
    <property type="match status" value="1"/>
</dbReference>
<feature type="compositionally biased region" description="Basic and acidic residues" evidence="1">
    <location>
        <begin position="281"/>
        <end position="293"/>
    </location>
</feature>
<dbReference type="EMBL" id="QGKV02001507">
    <property type="protein sequence ID" value="KAF3527579.1"/>
    <property type="molecule type" value="Genomic_DNA"/>
</dbReference>
<dbReference type="Gene3D" id="2.40.70.10">
    <property type="entry name" value="Acid Proteases"/>
    <property type="match status" value="1"/>
</dbReference>